<keyword evidence="7" id="KW-0282">Flagellum</keyword>
<keyword evidence="3 4" id="KW-0975">Bacterial flagellum</keyword>
<comment type="function">
    <text evidence="4">Flagellin is the subunit protein which polymerizes to form the filaments of bacterial flagella.</text>
</comment>
<keyword evidence="7" id="KW-0966">Cell projection</keyword>
<dbReference type="SUPFAM" id="SSF64518">
    <property type="entry name" value="Phase 1 flagellin"/>
    <property type="match status" value="1"/>
</dbReference>
<feature type="domain" description="Flagellin N-terminal" evidence="5">
    <location>
        <begin position="8"/>
        <end position="143"/>
    </location>
</feature>
<dbReference type="EMBL" id="AE015927">
    <property type="protein sequence ID" value="AAO36215.1"/>
    <property type="molecule type" value="Genomic_DNA"/>
</dbReference>
<protein>
    <recommendedName>
        <fullName evidence="2 4">Flagellin</fullName>
    </recommendedName>
</protein>
<dbReference type="STRING" id="212717.CTC_01679"/>
<gene>
    <name evidence="7" type="ordered locus">CTC_01679</name>
</gene>
<dbReference type="InterPro" id="IPR001029">
    <property type="entry name" value="Flagellin_N"/>
</dbReference>
<organism evidence="7 8">
    <name type="scientific">Clostridium tetani (strain Massachusetts / E88)</name>
    <dbReference type="NCBI Taxonomy" id="212717"/>
    <lineage>
        <taxon>Bacteria</taxon>
        <taxon>Bacillati</taxon>
        <taxon>Bacillota</taxon>
        <taxon>Clostridia</taxon>
        <taxon>Eubacteriales</taxon>
        <taxon>Clostridiaceae</taxon>
        <taxon>Clostridium</taxon>
    </lineage>
</organism>
<keyword evidence="8" id="KW-1185">Reference proteome</keyword>
<keyword evidence="7" id="KW-0969">Cilium</keyword>
<dbReference type="KEGG" id="ctc:CTC_01679"/>
<dbReference type="PANTHER" id="PTHR42792:SF2">
    <property type="entry name" value="FLAGELLIN"/>
    <property type="match status" value="1"/>
</dbReference>
<evidence type="ECO:0000256" key="2">
    <source>
        <dbReference type="ARBA" id="ARBA00020110"/>
    </source>
</evidence>
<accession>Q893X7</accession>
<dbReference type="GO" id="GO:0005576">
    <property type="term" value="C:extracellular region"/>
    <property type="evidence" value="ECO:0007669"/>
    <property type="project" value="UniProtKB-SubCell"/>
</dbReference>
<dbReference type="Pfam" id="PF00669">
    <property type="entry name" value="Flagellin_N"/>
    <property type="match status" value="1"/>
</dbReference>
<dbReference type="HOGENOM" id="CLU_011142_2_0_9"/>
<dbReference type="PRINTS" id="PR00207">
    <property type="entry name" value="FLAGELLIN"/>
</dbReference>
<dbReference type="GO" id="GO:0009288">
    <property type="term" value="C:bacterial-type flagellum"/>
    <property type="evidence" value="ECO:0007669"/>
    <property type="project" value="UniProtKB-SubCell"/>
</dbReference>
<dbReference type="Proteomes" id="UP000001412">
    <property type="component" value="Chromosome"/>
</dbReference>
<reference evidence="7 8" key="1">
    <citation type="journal article" date="2003" name="Proc. Natl. Acad. Sci. U.S.A.">
        <title>The genome sequence of Clostridium tetani, the causative agent of tetanus disease.</title>
        <authorList>
            <person name="Brueggemann H."/>
            <person name="Baumer S."/>
            <person name="Fricke W.F."/>
            <person name="Wiezer A."/>
            <person name="Liesegang H."/>
            <person name="Decker I."/>
            <person name="Herzberg C."/>
            <person name="Martinez-Arias R."/>
            <person name="Merkl R."/>
            <person name="Henne A."/>
            <person name="Gottschalk G."/>
        </authorList>
    </citation>
    <scope>NUCLEOTIDE SEQUENCE [LARGE SCALE GENOMIC DNA]</scope>
    <source>
        <strain evidence="8">Massachusetts / E88</strain>
    </source>
</reference>
<sequence>MWNIMRLNHNLASLNVYREYSKNLKSNSVAMKRVSSGQKINSAKDDPNNLAKSERMRMNIRGLQMANRNVQDGVSMLQSADGSLSSMNSILGRIRELSVQYGNGSNSKEDKEIIKEEISQMIASYDEAVANSEFNGVKLFDNKIKERSMQLGPDVGDSMDIEFFNLTGELKDLKNLVEKEDADFTDKALEEVDKAINKVVDVRSKYGAIVNKFEGTMSNLSQYELITQESESRVRDADIAEEMIEVARTSVLLDAGMAIMVQTNQLPQDMLKVLDNIRVK</sequence>
<proteinExistence type="inferred from homology"/>
<comment type="similarity">
    <text evidence="1 4">Belongs to the bacterial flagellin family.</text>
</comment>
<feature type="domain" description="Flagellin C-terminal" evidence="6">
    <location>
        <begin position="190"/>
        <end position="274"/>
    </location>
</feature>
<dbReference type="Gene3D" id="1.20.120.340">
    <property type="entry name" value="Flagellar protein FliS"/>
    <property type="match status" value="1"/>
</dbReference>
<evidence type="ECO:0000313" key="8">
    <source>
        <dbReference type="Proteomes" id="UP000001412"/>
    </source>
</evidence>
<evidence type="ECO:0000313" key="7">
    <source>
        <dbReference type="EMBL" id="AAO36215.1"/>
    </source>
</evidence>
<dbReference type="PANTHER" id="PTHR42792">
    <property type="entry name" value="FLAGELLIN"/>
    <property type="match status" value="1"/>
</dbReference>
<evidence type="ECO:0000256" key="4">
    <source>
        <dbReference type="RuleBase" id="RU362073"/>
    </source>
</evidence>
<evidence type="ECO:0000256" key="3">
    <source>
        <dbReference type="ARBA" id="ARBA00023143"/>
    </source>
</evidence>
<dbReference type="Gene3D" id="1.20.1330.10">
    <property type="entry name" value="f41 fragment of flagellin, N-terminal domain"/>
    <property type="match status" value="1"/>
</dbReference>
<evidence type="ECO:0000256" key="1">
    <source>
        <dbReference type="ARBA" id="ARBA00005709"/>
    </source>
</evidence>
<dbReference type="Pfam" id="PF00700">
    <property type="entry name" value="Flagellin_C"/>
    <property type="match status" value="1"/>
</dbReference>
<dbReference type="GO" id="GO:0005198">
    <property type="term" value="F:structural molecule activity"/>
    <property type="evidence" value="ECO:0007669"/>
    <property type="project" value="UniProtKB-UniRule"/>
</dbReference>
<keyword evidence="4" id="KW-0964">Secreted</keyword>
<evidence type="ECO:0000259" key="6">
    <source>
        <dbReference type="Pfam" id="PF00700"/>
    </source>
</evidence>
<dbReference type="AlphaFoldDB" id="Q893X7"/>
<name>Q893X7_CLOTE</name>
<dbReference type="InterPro" id="IPR001492">
    <property type="entry name" value="Flagellin"/>
</dbReference>
<comment type="subcellular location">
    <subcellularLocation>
        <location evidence="4">Secreted</location>
    </subcellularLocation>
    <subcellularLocation>
        <location evidence="4">Bacterial flagellum</location>
    </subcellularLocation>
</comment>
<evidence type="ECO:0000259" key="5">
    <source>
        <dbReference type="Pfam" id="PF00669"/>
    </source>
</evidence>
<dbReference type="InterPro" id="IPR046358">
    <property type="entry name" value="Flagellin_C"/>
</dbReference>